<sequence length="34" mass="3846">MSLQINHLQSVPDGAFDSLVNLETIYLDPNPWDC</sequence>
<dbReference type="Ensembl" id="ENSPMAT00000010952.1">
    <property type="protein sequence ID" value="ENSPMAP00000010906.1"/>
    <property type="gene ID" value="ENSPMAG00000009925.1"/>
</dbReference>
<evidence type="ECO:0008006" key="2">
    <source>
        <dbReference type="Google" id="ProtNLM"/>
    </source>
</evidence>
<accession>S4S0B5</accession>
<organism evidence="1">
    <name type="scientific">Petromyzon marinus</name>
    <name type="common">Sea lamprey</name>
    <dbReference type="NCBI Taxonomy" id="7757"/>
    <lineage>
        <taxon>Eukaryota</taxon>
        <taxon>Metazoa</taxon>
        <taxon>Chordata</taxon>
        <taxon>Craniata</taxon>
        <taxon>Vertebrata</taxon>
        <taxon>Cyclostomata</taxon>
        <taxon>Hyperoartia</taxon>
        <taxon>Petromyzontiformes</taxon>
        <taxon>Petromyzontidae</taxon>
        <taxon>Petromyzon</taxon>
    </lineage>
</organism>
<reference evidence="1" key="1">
    <citation type="submission" date="2025-08" db="UniProtKB">
        <authorList>
            <consortium name="Ensembl"/>
        </authorList>
    </citation>
    <scope>IDENTIFICATION</scope>
</reference>
<dbReference type="InterPro" id="IPR032675">
    <property type="entry name" value="LRR_dom_sf"/>
</dbReference>
<dbReference type="HOGENOM" id="CLU_000288_148_5_1"/>
<evidence type="ECO:0000313" key="1">
    <source>
        <dbReference type="Ensembl" id="ENSPMAP00000010906.1"/>
    </source>
</evidence>
<reference evidence="1" key="2">
    <citation type="submission" date="2025-09" db="UniProtKB">
        <authorList>
            <consortium name="Ensembl"/>
        </authorList>
    </citation>
    <scope>IDENTIFICATION</scope>
</reference>
<dbReference type="Gene3D" id="3.80.10.10">
    <property type="entry name" value="Ribonuclease Inhibitor"/>
    <property type="match status" value="1"/>
</dbReference>
<dbReference type="GeneTree" id="ENSGT01100000266393"/>
<dbReference type="SUPFAM" id="SSF52058">
    <property type="entry name" value="L domain-like"/>
    <property type="match status" value="1"/>
</dbReference>
<name>S4S0B5_PETMA</name>
<proteinExistence type="predicted"/>
<protein>
    <recommendedName>
        <fullName evidence="2">Variable lymphocyte receptor A cassette</fullName>
    </recommendedName>
</protein>